<dbReference type="GO" id="GO:0017004">
    <property type="term" value="P:cytochrome complex assembly"/>
    <property type="evidence" value="ECO:0007669"/>
    <property type="project" value="UniProtKB-KW"/>
</dbReference>
<evidence type="ECO:0000259" key="6">
    <source>
        <dbReference type="PROSITE" id="PS51352"/>
    </source>
</evidence>
<dbReference type="PANTHER" id="PTHR42852">
    <property type="entry name" value="THIOL:DISULFIDE INTERCHANGE PROTEIN DSBE"/>
    <property type="match status" value="1"/>
</dbReference>
<evidence type="ECO:0000256" key="4">
    <source>
        <dbReference type="ARBA" id="ARBA00023284"/>
    </source>
</evidence>
<dbReference type="EMBL" id="RBWS01000008">
    <property type="protein sequence ID" value="RKO71315.1"/>
    <property type="molecule type" value="Genomic_DNA"/>
</dbReference>
<keyword evidence="8" id="KW-1185">Reference proteome</keyword>
<keyword evidence="4" id="KW-0676">Redox-active center</keyword>
<evidence type="ECO:0000256" key="3">
    <source>
        <dbReference type="ARBA" id="ARBA00023157"/>
    </source>
</evidence>
<dbReference type="CDD" id="cd02966">
    <property type="entry name" value="TlpA_like_family"/>
    <property type="match status" value="1"/>
</dbReference>
<evidence type="ECO:0000256" key="5">
    <source>
        <dbReference type="SAM" id="SignalP"/>
    </source>
</evidence>
<protein>
    <submittedName>
        <fullName evidence="7">AhpC/TSA family protein</fullName>
    </submittedName>
</protein>
<feature type="chain" id="PRO_5019489300" evidence="5">
    <location>
        <begin position="21"/>
        <end position="386"/>
    </location>
</feature>
<organism evidence="7 8">
    <name type="scientific">Sphingobacterium puteale</name>
    <dbReference type="NCBI Taxonomy" id="2420510"/>
    <lineage>
        <taxon>Bacteria</taxon>
        <taxon>Pseudomonadati</taxon>
        <taxon>Bacteroidota</taxon>
        <taxon>Sphingobacteriia</taxon>
        <taxon>Sphingobacteriales</taxon>
        <taxon>Sphingobacteriaceae</taxon>
        <taxon>Sphingobacterium</taxon>
    </lineage>
</organism>
<dbReference type="GO" id="GO:0030313">
    <property type="term" value="C:cell envelope"/>
    <property type="evidence" value="ECO:0007669"/>
    <property type="project" value="UniProtKB-SubCell"/>
</dbReference>
<dbReference type="SUPFAM" id="SSF52833">
    <property type="entry name" value="Thioredoxin-like"/>
    <property type="match status" value="1"/>
</dbReference>
<dbReference type="PROSITE" id="PS51352">
    <property type="entry name" value="THIOREDOXIN_2"/>
    <property type="match status" value="1"/>
</dbReference>
<gene>
    <name evidence="7" type="ORF">D7322_11135</name>
</gene>
<sequence>MNKLQLFLLCFILSPLALLAQGDSITIKGQLHTVVGNSVNRIILSFTDNSNKKQVFSQTIPNGGFEFKVPKQPKIAEATLRTADQMTATNPMQSPLNLFIGEDNISIKSDNEELQFADVEGGEENNAYNSLRQSTAIFIKQKQTRYTPILTNKISTESPEGKSILQQISQLGKKENQLHKEFVKRHPHLYSSLFLLYRMRSSYTSADYKTAFDELSNTYKSTSIGMAVQARIEKELVTEKGKAAPLFERPTSTGTHFKLENLRGQVVLLDFWGSWCSPCRASMPHLQELYSRYKEKGFEIVGIAHEHGKSLEDSKKTWNKAIQQLNLPWINVLNNEKKEQMDIVKTYQISGFPTKILVDENGNILLRVIASATDDIDVALKEIYGF</sequence>
<accession>A0A420VYK8</accession>
<dbReference type="RefSeq" id="WP_121124217.1">
    <property type="nucleotide sequence ID" value="NZ_RBWS01000008.1"/>
</dbReference>
<evidence type="ECO:0000256" key="1">
    <source>
        <dbReference type="ARBA" id="ARBA00004196"/>
    </source>
</evidence>
<proteinExistence type="predicted"/>
<dbReference type="InterPro" id="IPR013766">
    <property type="entry name" value="Thioredoxin_domain"/>
</dbReference>
<dbReference type="AlphaFoldDB" id="A0A420VYK8"/>
<dbReference type="PANTHER" id="PTHR42852:SF6">
    <property type="entry name" value="THIOL:DISULFIDE INTERCHANGE PROTEIN DSBE"/>
    <property type="match status" value="1"/>
</dbReference>
<evidence type="ECO:0000313" key="7">
    <source>
        <dbReference type="EMBL" id="RKO71315.1"/>
    </source>
</evidence>
<feature type="domain" description="Thioredoxin" evidence="6">
    <location>
        <begin position="238"/>
        <end position="385"/>
    </location>
</feature>
<comment type="caution">
    <text evidence="7">The sequence shown here is derived from an EMBL/GenBank/DDBJ whole genome shotgun (WGS) entry which is preliminary data.</text>
</comment>
<feature type="signal peptide" evidence="5">
    <location>
        <begin position="1"/>
        <end position="20"/>
    </location>
</feature>
<dbReference type="Proteomes" id="UP000282423">
    <property type="component" value="Unassembled WGS sequence"/>
</dbReference>
<dbReference type="Pfam" id="PF00578">
    <property type="entry name" value="AhpC-TSA"/>
    <property type="match status" value="1"/>
</dbReference>
<keyword evidence="3" id="KW-1015">Disulfide bond</keyword>
<dbReference type="InterPro" id="IPR000866">
    <property type="entry name" value="AhpC/TSA"/>
</dbReference>
<keyword evidence="5" id="KW-0732">Signal</keyword>
<keyword evidence="2" id="KW-0201">Cytochrome c-type biogenesis</keyword>
<dbReference type="Gene3D" id="3.40.30.10">
    <property type="entry name" value="Glutaredoxin"/>
    <property type="match status" value="1"/>
</dbReference>
<name>A0A420VYK8_9SPHI</name>
<dbReference type="InterPro" id="IPR050553">
    <property type="entry name" value="Thioredoxin_ResA/DsbE_sf"/>
</dbReference>
<evidence type="ECO:0000313" key="8">
    <source>
        <dbReference type="Proteomes" id="UP000282423"/>
    </source>
</evidence>
<reference evidence="7 8" key="1">
    <citation type="submission" date="2018-10" db="EMBL/GenBank/DDBJ databases">
        <title>Sphingobacterium sp. M05W1-28.</title>
        <authorList>
            <person name="Cai H."/>
        </authorList>
    </citation>
    <scope>NUCLEOTIDE SEQUENCE [LARGE SCALE GENOMIC DNA]</scope>
    <source>
        <strain evidence="7 8">M05W1-28</strain>
    </source>
</reference>
<dbReference type="OrthoDB" id="750178at2"/>
<comment type="subcellular location">
    <subcellularLocation>
        <location evidence="1">Cell envelope</location>
    </subcellularLocation>
</comment>
<dbReference type="InterPro" id="IPR036249">
    <property type="entry name" value="Thioredoxin-like_sf"/>
</dbReference>
<evidence type="ECO:0000256" key="2">
    <source>
        <dbReference type="ARBA" id="ARBA00022748"/>
    </source>
</evidence>